<dbReference type="AlphaFoldDB" id="A5FET4"/>
<dbReference type="KEGG" id="fjo:Fjoh_3273"/>
<evidence type="ECO:0000313" key="1">
    <source>
        <dbReference type="EMBL" id="ABQ06289.1"/>
    </source>
</evidence>
<gene>
    <name evidence="1" type="ordered locus">Fjoh_3273</name>
</gene>
<accession>A5FET4</accession>
<dbReference type="RefSeq" id="WP_012025258.1">
    <property type="nucleotide sequence ID" value="NC_009441.1"/>
</dbReference>
<name>A5FET4_FLAJ1</name>
<keyword evidence="2" id="KW-1185">Reference proteome</keyword>
<dbReference type="GeneID" id="31766184"/>
<dbReference type="HOGENOM" id="CLU_1127752_0_0_10"/>
<organism evidence="1 2">
    <name type="scientific">Flavobacterium johnsoniae (strain ATCC 17061 / DSM 2064 / JCM 8514 / BCRC 14874 / CCUG 350202 / NBRC 14942 / NCIMB 11054 / UW101)</name>
    <name type="common">Cytophaga johnsonae</name>
    <dbReference type="NCBI Taxonomy" id="376686"/>
    <lineage>
        <taxon>Bacteria</taxon>
        <taxon>Pseudomonadati</taxon>
        <taxon>Bacteroidota</taxon>
        <taxon>Flavobacteriia</taxon>
        <taxon>Flavobacteriales</taxon>
        <taxon>Flavobacteriaceae</taxon>
        <taxon>Flavobacterium</taxon>
    </lineage>
</organism>
<dbReference type="PROSITE" id="PS51257">
    <property type="entry name" value="PROKAR_LIPOPROTEIN"/>
    <property type="match status" value="1"/>
</dbReference>
<dbReference type="Proteomes" id="UP000006694">
    <property type="component" value="Chromosome"/>
</dbReference>
<reference evidence="1 2" key="1">
    <citation type="journal article" date="2009" name="Appl. Environ. Microbiol.">
        <title>Novel features of the polysaccharide-digesting gliding bacterium Flavobacterium johnsoniae as revealed by genome sequence analysis.</title>
        <authorList>
            <person name="McBride M.J."/>
            <person name="Xie G."/>
            <person name="Martens E.C."/>
            <person name="Lapidus A."/>
            <person name="Henrissat B."/>
            <person name="Rhodes R.G."/>
            <person name="Goltsman E."/>
            <person name="Wang W."/>
            <person name="Xu J."/>
            <person name="Hunnicutt D.W."/>
            <person name="Staroscik A.M."/>
            <person name="Hoover T.R."/>
            <person name="Cheng Y.Q."/>
            <person name="Stein J.L."/>
        </authorList>
    </citation>
    <scope>NUCLEOTIDE SEQUENCE [LARGE SCALE GENOMIC DNA]</scope>
    <source>
        <strain evidence="2">ATCC 17061 / DSM 2064 / JCM 8514 / BCRC 14874 / CCUG 350202 / NBRC 14942 / NCIMB 11054 / UW101</strain>
    </source>
</reference>
<dbReference type="OrthoDB" id="1240157at2"/>
<dbReference type="STRING" id="376686.Fjoh_3273"/>
<proteinExistence type="predicted"/>
<evidence type="ECO:0000313" key="2">
    <source>
        <dbReference type="Proteomes" id="UP000006694"/>
    </source>
</evidence>
<keyword evidence="1" id="KW-0449">Lipoprotein</keyword>
<protein>
    <submittedName>
        <fullName evidence="1">Hypothetical lipoprotein</fullName>
    </submittedName>
</protein>
<sequence>MKKIYIVLGCLILFSACTKHKEEKKTTIIKNENIVAKNIVNDEPVGLNDDCSSDPIETLITEYNGISFYTDNTLRGTGVVQLLVDKNVNILNEDKSIFGSILLSNNELEPYEIKLTKKVIAREVIPDIEHRIFSFDAEQPENDKDFLIIYINGERKLMEKKNNKYKYSSWEEYIKAGFIHLTPKIDNCTKDEQMYYYKVLKIKNDSMQIKSVSKTSCDYVEEYKDVTKWIKWKNDSCKFVMFDFCY</sequence>
<dbReference type="EMBL" id="CP000685">
    <property type="protein sequence ID" value="ABQ06289.1"/>
    <property type="molecule type" value="Genomic_DNA"/>
</dbReference>